<dbReference type="InterPro" id="IPR036291">
    <property type="entry name" value="NAD(P)-bd_dom_sf"/>
</dbReference>
<dbReference type="SUPFAM" id="SSF51735">
    <property type="entry name" value="NAD(P)-binding Rossmann-fold domains"/>
    <property type="match status" value="1"/>
</dbReference>
<gene>
    <name evidence="3" type="primary">TKPR2</name>
    <name evidence="3" type="ORF">SNAT2548_LOCUS4577</name>
</gene>
<protein>
    <submittedName>
        <fullName evidence="3">TKPR2 protein</fullName>
    </submittedName>
</protein>
<dbReference type="InterPro" id="IPR002885">
    <property type="entry name" value="PPR_rpt"/>
</dbReference>
<dbReference type="Pfam" id="PF01370">
    <property type="entry name" value="Epimerase"/>
    <property type="match status" value="1"/>
</dbReference>
<organism evidence="3 4">
    <name type="scientific">Symbiodinium natans</name>
    <dbReference type="NCBI Taxonomy" id="878477"/>
    <lineage>
        <taxon>Eukaryota</taxon>
        <taxon>Sar</taxon>
        <taxon>Alveolata</taxon>
        <taxon>Dinophyceae</taxon>
        <taxon>Suessiales</taxon>
        <taxon>Symbiodiniaceae</taxon>
        <taxon>Symbiodinium</taxon>
    </lineage>
</organism>
<dbReference type="Proteomes" id="UP000604046">
    <property type="component" value="Unassembled WGS sequence"/>
</dbReference>
<dbReference type="AlphaFoldDB" id="A0A812IGS8"/>
<dbReference type="SUPFAM" id="SSF160443">
    <property type="entry name" value="SMR domain-like"/>
    <property type="match status" value="1"/>
</dbReference>
<dbReference type="InterPro" id="IPR011990">
    <property type="entry name" value="TPR-like_helical_dom_sf"/>
</dbReference>
<feature type="repeat" description="PPR" evidence="1">
    <location>
        <begin position="306"/>
        <end position="336"/>
    </location>
</feature>
<dbReference type="Pfam" id="PF01535">
    <property type="entry name" value="PPR"/>
    <property type="match status" value="1"/>
</dbReference>
<dbReference type="Gene3D" id="3.30.1370.110">
    <property type="match status" value="1"/>
</dbReference>
<evidence type="ECO:0000313" key="3">
    <source>
        <dbReference type="EMBL" id="CAE7038215.1"/>
    </source>
</evidence>
<keyword evidence="4" id="KW-1185">Reference proteome</keyword>
<feature type="repeat" description="PPR" evidence="1">
    <location>
        <begin position="342"/>
        <end position="376"/>
    </location>
</feature>
<sequence length="881" mass="94673">MLALERQGRIDLALQLFEEMDSQSVSPNEYVYSALMGDGSDPGAWPRALALLEDCAQRGVPLDAVLFGKALRNCAAAEEWEVAVHLLDQMAATMKVTLPALASAVASCRGGQWEVALALVTSSGQLKDTELWNSVIYSCALAGRAMPAKKILTSMKLRKLEPTVECYNSCLVAICQSTSSAQSDAGKWLTKMGKDGVSPNTVTLNAGIGMFASSGAWEQALAFATSLQQRDILPSQITFGALIGTCKESRSWPAALAILEDMLAQPSIPPSVTAFNIAIAVCESCDQCALAVLLLRRMPTLGIQPDLVSYNTVLAACQNTGEWQLALQLFQELEASTELSPDVYTYSSVISACDAGEQWEWAVNLWQRMEAQGVPANDVIFNSLVSVCKKCAQQEWVDYLLAEMSRRGLEKGYITMSAALGSVTAEQPASEAEGSGRVAAGENVKVYMEKLEGASHLFQEAMTDGAFSPWVREGRLMDLHGMSTEVAKVAVYMAMRGIPDLPEDDLAFTWGLKIIVGKGLHSANGEVVLDPVIRELLEKVFLLRVSFTREGTYRVAAEMAKVVCVTGCTGYVASEVVRQCLELGWTVRGTARDISDEAKTGYLKKMAAGLPGKLELVQADLLTEGAFDTAVQGCEYVFHTASPFFFGSESEGPEAVEAKLIKPAVDGTKNVLTSVGKHKAGIKCVALTSSCAAISGFTGTDKIAREDGKFSEADWNETSTREEKAAWEIAEKEGFKLVTICPSFVLGPANTDRNDGESVGFALKLLKEGSIGLVGFPCIDVRDVGKAHILACTNPNSEGRYILSSTFGVPAWWAYEAIEPLGLAKLQKPEKPEGAEVKHTFCNDKVQSTEGAGLGIKLTDLKTTLADMLTSMKVSHAAHLA</sequence>
<reference evidence="3" key="1">
    <citation type="submission" date="2021-02" db="EMBL/GenBank/DDBJ databases">
        <authorList>
            <person name="Dougan E. K."/>
            <person name="Rhodes N."/>
            <person name="Thang M."/>
            <person name="Chan C."/>
        </authorList>
    </citation>
    <scope>NUCLEOTIDE SEQUENCE</scope>
</reference>
<dbReference type="PROSITE" id="PS50828">
    <property type="entry name" value="SMR"/>
    <property type="match status" value="1"/>
</dbReference>
<evidence type="ECO:0000259" key="2">
    <source>
        <dbReference type="PROSITE" id="PS50828"/>
    </source>
</evidence>
<dbReference type="NCBIfam" id="TIGR00756">
    <property type="entry name" value="PPR"/>
    <property type="match status" value="2"/>
</dbReference>
<feature type="repeat" description="PPR" evidence="1">
    <location>
        <begin position="128"/>
        <end position="162"/>
    </location>
</feature>
<evidence type="ECO:0000313" key="4">
    <source>
        <dbReference type="Proteomes" id="UP000604046"/>
    </source>
</evidence>
<dbReference type="Pfam" id="PF13041">
    <property type="entry name" value="PPR_2"/>
    <property type="match status" value="1"/>
</dbReference>
<dbReference type="PROSITE" id="PS51375">
    <property type="entry name" value="PPR"/>
    <property type="match status" value="4"/>
</dbReference>
<proteinExistence type="predicted"/>
<dbReference type="PANTHER" id="PTHR45613">
    <property type="entry name" value="PENTATRICOPEPTIDE REPEAT-CONTAINING PROTEIN"/>
    <property type="match status" value="1"/>
</dbReference>
<dbReference type="OrthoDB" id="2735536at2759"/>
<name>A0A812IGS8_9DINO</name>
<dbReference type="InterPro" id="IPR002625">
    <property type="entry name" value="Smr_dom"/>
</dbReference>
<dbReference type="EMBL" id="CAJNDS010000282">
    <property type="protein sequence ID" value="CAE7038215.1"/>
    <property type="molecule type" value="Genomic_DNA"/>
</dbReference>
<feature type="domain" description="Smr" evidence="2">
    <location>
        <begin position="477"/>
        <end position="558"/>
    </location>
</feature>
<dbReference type="InterPro" id="IPR001509">
    <property type="entry name" value="Epimerase_deHydtase"/>
</dbReference>
<dbReference type="Pfam" id="PF13812">
    <property type="entry name" value="PPR_3"/>
    <property type="match status" value="1"/>
</dbReference>
<evidence type="ECO:0000256" key="1">
    <source>
        <dbReference type="PROSITE-ProRule" id="PRU00708"/>
    </source>
</evidence>
<dbReference type="Gene3D" id="1.25.40.10">
    <property type="entry name" value="Tetratricopeptide repeat domain"/>
    <property type="match status" value="4"/>
</dbReference>
<accession>A0A812IGS8</accession>
<dbReference type="InterPro" id="IPR036063">
    <property type="entry name" value="Smr_dom_sf"/>
</dbReference>
<dbReference type="PANTHER" id="PTHR45613:SF344">
    <property type="entry name" value="(PPR) REPEAT PROTEIN, PUTATIVE-RELATED"/>
    <property type="match status" value="1"/>
</dbReference>
<dbReference type="Gene3D" id="3.40.50.720">
    <property type="entry name" value="NAD(P)-binding Rossmann-like Domain"/>
    <property type="match status" value="1"/>
</dbReference>
<comment type="caution">
    <text evidence="3">The sequence shown here is derived from an EMBL/GenBank/DDBJ whole genome shotgun (WGS) entry which is preliminary data.</text>
</comment>
<feature type="repeat" description="PPR" evidence="1">
    <location>
        <begin position="1"/>
        <end position="27"/>
    </location>
</feature>